<evidence type="ECO:0000313" key="3">
    <source>
        <dbReference type="Proteomes" id="UP001165481"/>
    </source>
</evidence>
<dbReference type="SMART" id="SM00866">
    <property type="entry name" value="UTRA"/>
    <property type="match status" value="1"/>
</dbReference>
<gene>
    <name evidence="2" type="ORF">MUN46_009565</name>
</gene>
<dbReference type="Proteomes" id="UP001165481">
    <property type="component" value="Unassembled WGS sequence"/>
</dbReference>
<keyword evidence="3" id="KW-1185">Reference proteome</keyword>
<protein>
    <submittedName>
        <fullName evidence="2">UTRA domain-containing protein</fullName>
    </submittedName>
</protein>
<feature type="domain" description="UbiC transcription regulator-associated" evidence="1">
    <location>
        <begin position="27"/>
        <end position="169"/>
    </location>
</feature>
<dbReference type="RefSeq" id="WP_281069877.1">
    <property type="nucleotide sequence ID" value="NZ_JAKZJU020000001.1"/>
</dbReference>
<dbReference type="InterPro" id="IPR011663">
    <property type="entry name" value="UTRA"/>
</dbReference>
<reference evidence="2" key="1">
    <citation type="submission" date="2023-03" db="EMBL/GenBank/DDBJ databases">
        <title>Mesosutterella sp. nov. isolated from porcine feces.</title>
        <authorList>
            <person name="Yu S."/>
        </authorList>
    </citation>
    <scope>NUCLEOTIDE SEQUENCE</scope>
    <source>
        <strain evidence="2">AGMB02718</strain>
    </source>
</reference>
<accession>A0ABT7IQL5</accession>
<name>A0ABT7IQL5_9BURK</name>
<dbReference type="SUPFAM" id="SSF64288">
    <property type="entry name" value="Chorismate lyase-like"/>
    <property type="match status" value="1"/>
</dbReference>
<dbReference type="EMBL" id="JAKZJU020000001">
    <property type="protein sequence ID" value="MDL2060181.1"/>
    <property type="molecule type" value="Genomic_DNA"/>
</dbReference>
<dbReference type="Pfam" id="PF07702">
    <property type="entry name" value="UTRA"/>
    <property type="match status" value="1"/>
</dbReference>
<dbReference type="Gene3D" id="3.40.1410.10">
    <property type="entry name" value="Chorismate lyase-like"/>
    <property type="match status" value="1"/>
</dbReference>
<dbReference type="PANTHER" id="PTHR44846:SF1">
    <property type="entry name" value="MANNOSYL-D-GLYCERATE TRANSPORT_METABOLISM SYSTEM REPRESSOR MNGR-RELATED"/>
    <property type="match status" value="1"/>
</dbReference>
<evidence type="ECO:0000259" key="1">
    <source>
        <dbReference type="SMART" id="SM00866"/>
    </source>
</evidence>
<dbReference type="InterPro" id="IPR028978">
    <property type="entry name" value="Chorismate_lyase_/UTRA_dom_sf"/>
</dbReference>
<dbReference type="PANTHER" id="PTHR44846">
    <property type="entry name" value="MANNOSYL-D-GLYCERATE TRANSPORT/METABOLISM SYSTEM REPRESSOR MNGR-RELATED"/>
    <property type="match status" value="1"/>
</dbReference>
<sequence>MSPRENFEFFKDRINWLVPDDPRAGIRLGNLVRVERLEAPLRVAERLGLPAGSEVFHIRRLYKYERETTVSTFDDVYLPAGLFPGLTEEMLRKTSDAVRSLYPFYESHYGLAVAYMEDEGRAVLLNHKQAVFADVPMPYPAISVERRSYTLDGRIVELRIMVSVTDRQKMVQRFGTDPRDLKETKD</sequence>
<evidence type="ECO:0000313" key="2">
    <source>
        <dbReference type="EMBL" id="MDL2060181.1"/>
    </source>
</evidence>
<comment type="caution">
    <text evidence="2">The sequence shown here is derived from an EMBL/GenBank/DDBJ whole genome shotgun (WGS) entry which is preliminary data.</text>
</comment>
<dbReference type="InterPro" id="IPR050679">
    <property type="entry name" value="Bact_HTH_transcr_reg"/>
</dbReference>
<organism evidence="2 3">
    <name type="scientific">Mesosutterella faecium</name>
    <dbReference type="NCBI Taxonomy" id="2925194"/>
    <lineage>
        <taxon>Bacteria</taxon>
        <taxon>Pseudomonadati</taxon>
        <taxon>Pseudomonadota</taxon>
        <taxon>Betaproteobacteria</taxon>
        <taxon>Burkholderiales</taxon>
        <taxon>Sutterellaceae</taxon>
        <taxon>Mesosutterella</taxon>
    </lineage>
</organism>
<proteinExistence type="predicted"/>